<keyword evidence="2" id="KW-1185">Reference proteome</keyword>
<accession>A0ACC0ZBV8</accession>
<evidence type="ECO:0000313" key="1">
    <source>
        <dbReference type="EMBL" id="KAJ0047917.1"/>
    </source>
</evidence>
<evidence type="ECO:0000313" key="2">
    <source>
        <dbReference type="Proteomes" id="UP001163603"/>
    </source>
</evidence>
<gene>
    <name evidence="1" type="ORF">Pint_15759</name>
</gene>
<proteinExistence type="predicted"/>
<comment type="caution">
    <text evidence="1">The sequence shown here is derived from an EMBL/GenBank/DDBJ whole genome shotgun (WGS) entry which is preliminary data.</text>
</comment>
<reference evidence="2" key="1">
    <citation type="journal article" date="2023" name="G3 (Bethesda)">
        <title>Genome assembly and association tests identify interacting loci associated with vigor, precocity, and sex in interspecific pistachio rootstocks.</title>
        <authorList>
            <person name="Palmer W."/>
            <person name="Jacygrad E."/>
            <person name="Sagayaradj S."/>
            <person name="Cavanaugh K."/>
            <person name="Han R."/>
            <person name="Bertier L."/>
            <person name="Beede B."/>
            <person name="Kafkas S."/>
            <person name="Golino D."/>
            <person name="Preece J."/>
            <person name="Michelmore R."/>
        </authorList>
    </citation>
    <scope>NUCLEOTIDE SEQUENCE [LARGE SCALE GENOMIC DNA]</scope>
</reference>
<dbReference type="Proteomes" id="UP001163603">
    <property type="component" value="Chromosome 2"/>
</dbReference>
<sequence length="35" mass="4149">MPCGYCCEHKSSSRICCFVFKTGNYYLFQQMNFLV</sequence>
<name>A0ACC0ZBV8_9ROSI</name>
<organism evidence="1 2">
    <name type="scientific">Pistacia integerrima</name>
    <dbReference type="NCBI Taxonomy" id="434235"/>
    <lineage>
        <taxon>Eukaryota</taxon>
        <taxon>Viridiplantae</taxon>
        <taxon>Streptophyta</taxon>
        <taxon>Embryophyta</taxon>
        <taxon>Tracheophyta</taxon>
        <taxon>Spermatophyta</taxon>
        <taxon>Magnoliopsida</taxon>
        <taxon>eudicotyledons</taxon>
        <taxon>Gunneridae</taxon>
        <taxon>Pentapetalae</taxon>
        <taxon>rosids</taxon>
        <taxon>malvids</taxon>
        <taxon>Sapindales</taxon>
        <taxon>Anacardiaceae</taxon>
        <taxon>Pistacia</taxon>
    </lineage>
</organism>
<protein>
    <submittedName>
        <fullName evidence="1">Uncharacterized protein</fullName>
    </submittedName>
</protein>
<dbReference type="EMBL" id="CM047737">
    <property type="protein sequence ID" value="KAJ0047917.1"/>
    <property type="molecule type" value="Genomic_DNA"/>
</dbReference>